<evidence type="ECO:0000256" key="1">
    <source>
        <dbReference type="ARBA" id="ARBA00022723"/>
    </source>
</evidence>
<dbReference type="SMART" id="SM00336">
    <property type="entry name" value="BBOX"/>
    <property type="match status" value="1"/>
</dbReference>
<evidence type="ECO:0000256" key="3">
    <source>
        <dbReference type="ARBA" id="ARBA00022833"/>
    </source>
</evidence>
<evidence type="ECO:0000256" key="4">
    <source>
        <dbReference type="PROSITE-ProRule" id="PRU00024"/>
    </source>
</evidence>
<dbReference type="CDD" id="cd19769">
    <property type="entry name" value="Bbox2_TRIM16-like"/>
    <property type="match status" value="1"/>
</dbReference>
<dbReference type="SMART" id="SM00184">
    <property type="entry name" value="RING"/>
    <property type="match status" value="1"/>
</dbReference>
<evidence type="ECO:0000256" key="2">
    <source>
        <dbReference type="ARBA" id="ARBA00022771"/>
    </source>
</evidence>
<dbReference type="Gene3D" id="4.10.830.40">
    <property type="match status" value="1"/>
</dbReference>
<dbReference type="GO" id="GO:0008270">
    <property type="term" value="F:zinc ion binding"/>
    <property type="evidence" value="ECO:0007669"/>
    <property type="project" value="UniProtKB-KW"/>
</dbReference>
<dbReference type="Gene3D" id="3.30.40.10">
    <property type="entry name" value="Zinc/RING finger domain, C3HC4 (zinc finger)"/>
    <property type="match status" value="1"/>
</dbReference>
<reference evidence="8 9" key="1">
    <citation type="submission" date="2024-09" db="EMBL/GenBank/DDBJ databases">
        <title>A chromosome-level genome assembly of Gray's grenadier anchovy, Coilia grayii.</title>
        <authorList>
            <person name="Fu Z."/>
        </authorList>
    </citation>
    <scope>NUCLEOTIDE SEQUENCE [LARGE SCALE GENOMIC DNA]</scope>
    <source>
        <strain evidence="8">G4</strain>
        <tissue evidence="8">Muscle</tissue>
    </source>
</reference>
<dbReference type="PROSITE" id="PS50089">
    <property type="entry name" value="ZF_RING_2"/>
    <property type="match status" value="1"/>
</dbReference>
<dbReference type="AlphaFoldDB" id="A0ABD1J3S8"/>
<keyword evidence="5" id="KW-0175">Coiled coil</keyword>
<dbReference type="PROSITE" id="PS00518">
    <property type="entry name" value="ZF_RING_1"/>
    <property type="match status" value="1"/>
</dbReference>
<dbReference type="Pfam" id="PF15227">
    <property type="entry name" value="zf-C3HC4_4"/>
    <property type="match status" value="1"/>
</dbReference>
<feature type="coiled-coil region" evidence="5">
    <location>
        <begin position="204"/>
        <end position="234"/>
    </location>
</feature>
<dbReference type="PROSITE" id="PS50119">
    <property type="entry name" value="ZF_BBOX"/>
    <property type="match status" value="1"/>
</dbReference>
<keyword evidence="3" id="KW-0862">Zinc</keyword>
<feature type="domain" description="RING-type" evidence="6">
    <location>
        <begin position="13"/>
        <end position="56"/>
    </location>
</feature>
<dbReference type="SUPFAM" id="SSF57845">
    <property type="entry name" value="B-box zinc-binding domain"/>
    <property type="match status" value="1"/>
</dbReference>
<keyword evidence="9" id="KW-1185">Reference proteome</keyword>
<evidence type="ECO:0000256" key="5">
    <source>
        <dbReference type="SAM" id="Coils"/>
    </source>
</evidence>
<evidence type="ECO:0000313" key="9">
    <source>
        <dbReference type="Proteomes" id="UP001591681"/>
    </source>
</evidence>
<feature type="domain" description="B box-type" evidence="7">
    <location>
        <begin position="145"/>
        <end position="185"/>
    </location>
</feature>
<gene>
    <name evidence="8" type="ORF">ACEWY4_022778</name>
</gene>
<dbReference type="Pfam" id="PF25600">
    <property type="entry name" value="TRIM_CC"/>
    <property type="match status" value="1"/>
</dbReference>
<dbReference type="InterPro" id="IPR058030">
    <property type="entry name" value="TRIM8/14/16/25/29/45/65_CC"/>
</dbReference>
<proteinExistence type="predicted"/>
<accession>A0ABD1J3S8</accession>
<dbReference type="InterPro" id="IPR013083">
    <property type="entry name" value="Znf_RING/FYVE/PHD"/>
</dbReference>
<evidence type="ECO:0008006" key="10">
    <source>
        <dbReference type="Google" id="ProtNLM"/>
    </source>
</evidence>
<dbReference type="EMBL" id="JBHFQA010000020">
    <property type="protein sequence ID" value="KAL2080925.1"/>
    <property type="molecule type" value="Genomic_DNA"/>
</dbReference>
<dbReference type="Gene3D" id="3.30.160.60">
    <property type="entry name" value="Classic Zinc Finger"/>
    <property type="match status" value="1"/>
</dbReference>
<organism evidence="8 9">
    <name type="scientific">Coilia grayii</name>
    <name type="common">Gray's grenadier anchovy</name>
    <dbReference type="NCBI Taxonomy" id="363190"/>
    <lineage>
        <taxon>Eukaryota</taxon>
        <taxon>Metazoa</taxon>
        <taxon>Chordata</taxon>
        <taxon>Craniata</taxon>
        <taxon>Vertebrata</taxon>
        <taxon>Euteleostomi</taxon>
        <taxon>Actinopterygii</taxon>
        <taxon>Neopterygii</taxon>
        <taxon>Teleostei</taxon>
        <taxon>Clupei</taxon>
        <taxon>Clupeiformes</taxon>
        <taxon>Clupeoidei</taxon>
        <taxon>Engraulidae</taxon>
        <taxon>Coilinae</taxon>
        <taxon>Coilia</taxon>
    </lineage>
</organism>
<evidence type="ECO:0000313" key="8">
    <source>
        <dbReference type="EMBL" id="KAL2080925.1"/>
    </source>
</evidence>
<dbReference type="InterPro" id="IPR001841">
    <property type="entry name" value="Znf_RING"/>
</dbReference>
<keyword evidence="1" id="KW-0479">Metal-binding</keyword>
<feature type="coiled-coil region" evidence="5">
    <location>
        <begin position="258"/>
        <end position="292"/>
    </location>
</feature>
<dbReference type="InterPro" id="IPR000315">
    <property type="entry name" value="Znf_B-box"/>
</dbReference>
<evidence type="ECO:0000259" key="7">
    <source>
        <dbReference type="PROSITE" id="PS50119"/>
    </source>
</evidence>
<name>A0ABD1J3S8_9TELE</name>
<sequence>MATVSVSQYEFSCSICLDLLKDPVTVPCGHSFCMNCITGCWDNEDQKGVYSCPQCRQTFTSRPALGRNTMMTEVVEKLKKTELQSEAPSYAGPSDVECDFCTGKKLQAIRSCLTCLVSYCEVHVQPHFDVPRFIKHKLVNATSQLQEKICSQHDRIFEVFCRTDQKLICMLCFIDDHNGHETVSAIAERTEKQKTLLQMKSHNNGQIQQKLNEVKEVKEELQSLQASTQKAVDETERIFTELISFMEQKRSEVTESIRAQERAEVSRAEGLLEQLEMEITKLKSRDAEMEQLLPIEDPIEFLQSFQSHLTSASEKPSEVTFEPEFSFAAVMKSVSPSLRSKTKEFHQEVLKVTGFMKGDLVKLKTPEKIAKTVHVRGCGYVGCGTIARSIDVTISGVGVVTDPSFPFKVNFPDHPDWKGFSSQLNLVL</sequence>
<dbReference type="InterPro" id="IPR017907">
    <property type="entry name" value="Znf_RING_CS"/>
</dbReference>
<protein>
    <recommendedName>
        <fullName evidence="10">E3 ubiquitin/ISG15 ligase TRIM25-like</fullName>
    </recommendedName>
</protein>
<dbReference type="SUPFAM" id="SSF57850">
    <property type="entry name" value="RING/U-box"/>
    <property type="match status" value="1"/>
</dbReference>
<comment type="caution">
    <text evidence="8">The sequence shown here is derived from an EMBL/GenBank/DDBJ whole genome shotgun (WGS) entry which is preliminary data.</text>
</comment>
<dbReference type="PANTHER" id="PTHR25465:SF5">
    <property type="entry name" value="E3 UBIQUITIN_ISG15 LIGASE TRIM25-RELATED"/>
    <property type="match status" value="1"/>
</dbReference>
<dbReference type="InterPro" id="IPR051051">
    <property type="entry name" value="E3_ubiq-ligase_TRIM/RNF"/>
</dbReference>
<dbReference type="Proteomes" id="UP001591681">
    <property type="component" value="Unassembled WGS sequence"/>
</dbReference>
<dbReference type="Pfam" id="PF00643">
    <property type="entry name" value="zf-B_box"/>
    <property type="match status" value="1"/>
</dbReference>
<keyword evidence="2 4" id="KW-0863">Zinc-finger</keyword>
<evidence type="ECO:0000259" key="6">
    <source>
        <dbReference type="PROSITE" id="PS50089"/>
    </source>
</evidence>
<dbReference type="PANTHER" id="PTHR25465">
    <property type="entry name" value="B-BOX DOMAIN CONTAINING"/>
    <property type="match status" value="1"/>
</dbReference>